<dbReference type="EMBL" id="JH992983">
    <property type="protein sequence ID" value="EKX49039.1"/>
    <property type="molecule type" value="Genomic_DNA"/>
</dbReference>
<organism evidence="1">
    <name type="scientific">Guillardia theta (strain CCMP2712)</name>
    <name type="common">Cryptophyte</name>
    <dbReference type="NCBI Taxonomy" id="905079"/>
    <lineage>
        <taxon>Eukaryota</taxon>
        <taxon>Cryptophyceae</taxon>
        <taxon>Pyrenomonadales</taxon>
        <taxon>Geminigeraceae</taxon>
        <taxon>Guillardia</taxon>
    </lineage>
</organism>
<evidence type="ECO:0000313" key="2">
    <source>
        <dbReference type="EnsemblProtists" id="EKX49039"/>
    </source>
</evidence>
<evidence type="ECO:0000313" key="3">
    <source>
        <dbReference type="Proteomes" id="UP000011087"/>
    </source>
</evidence>
<dbReference type="PaxDb" id="55529-EKX49039"/>
<dbReference type="GeneID" id="17305736"/>
<name>L1JLJ5_GUITC</name>
<dbReference type="RefSeq" id="XP_005836019.1">
    <property type="nucleotide sequence ID" value="XM_005835962.1"/>
</dbReference>
<reference evidence="1 3" key="1">
    <citation type="journal article" date="2012" name="Nature">
        <title>Algal genomes reveal evolutionary mosaicism and the fate of nucleomorphs.</title>
        <authorList>
            <consortium name="DOE Joint Genome Institute"/>
            <person name="Curtis B.A."/>
            <person name="Tanifuji G."/>
            <person name="Burki F."/>
            <person name="Gruber A."/>
            <person name="Irimia M."/>
            <person name="Maruyama S."/>
            <person name="Arias M.C."/>
            <person name="Ball S.G."/>
            <person name="Gile G.H."/>
            <person name="Hirakawa Y."/>
            <person name="Hopkins J.F."/>
            <person name="Kuo A."/>
            <person name="Rensing S.A."/>
            <person name="Schmutz J."/>
            <person name="Symeonidi A."/>
            <person name="Elias M."/>
            <person name="Eveleigh R.J."/>
            <person name="Herman E.K."/>
            <person name="Klute M.J."/>
            <person name="Nakayama T."/>
            <person name="Obornik M."/>
            <person name="Reyes-Prieto A."/>
            <person name="Armbrust E.V."/>
            <person name="Aves S.J."/>
            <person name="Beiko R.G."/>
            <person name="Coutinho P."/>
            <person name="Dacks J.B."/>
            <person name="Durnford D.G."/>
            <person name="Fast N.M."/>
            <person name="Green B.R."/>
            <person name="Grisdale C.J."/>
            <person name="Hempel F."/>
            <person name="Henrissat B."/>
            <person name="Hoppner M.P."/>
            <person name="Ishida K."/>
            <person name="Kim E."/>
            <person name="Koreny L."/>
            <person name="Kroth P.G."/>
            <person name="Liu Y."/>
            <person name="Malik S.B."/>
            <person name="Maier U.G."/>
            <person name="McRose D."/>
            <person name="Mock T."/>
            <person name="Neilson J.A."/>
            <person name="Onodera N.T."/>
            <person name="Poole A.M."/>
            <person name="Pritham E.J."/>
            <person name="Richards T.A."/>
            <person name="Rocap G."/>
            <person name="Roy S.W."/>
            <person name="Sarai C."/>
            <person name="Schaack S."/>
            <person name="Shirato S."/>
            <person name="Slamovits C.H."/>
            <person name="Spencer D.F."/>
            <person name="Suzuki S."/>
            <person name="Worden A.Z."/>
            <person name="Zauner S."/>
            <person name="Barry K."/>
            <person name="Bell C."/>
            <person name="Bharti A.K."/>
            <person name="Crow J.A."/>
            <person name="Grimwood J."/>
            <person name="Kramer R."/>
            <person name="Lindquist E."/>
            <person name="Lucas S."/>
            <person name="Salamov A."/>
            <person name="McFadden G.I."/>
            <person name="Lane C.E."/>
            <person name="Keeling P.J."/>
            <person name="Gray M.W."/>
            <person name="Grigoriev I.V."/>
            <person name="Archibald J.M."/>
        </authorList>
    </citation>
    <scope>NUCLEOTIDE SEQUENCE</scope>
    <source>
        <strain evidence="1 3">CCMP2712</strain>
    </source>
</reference>
<protein>
    <submittedName>
        <fullName evidence="1 2">Uncharacterized protein</fullName>
    </submittedName>
</protein>
<dbReference type="OMA" id="HIWLQAI"/>
<reference evidence="3" key="2">
    <citation type="submission" date="2012-11" db="EMBL/GenBank/DDBJ databases">
        <authorList>
            <person name="Kuo A."/>
            <person name="Curtis B.A."/>
            <person name="Tanifuji G."/>
            <person name="Burki F."/>
            <person name="Gruber A."/>
            <person name="Irimia M."/>
            <person name="Maruyama S."/>
            <person name="Arias M.C."/>
            <person name="Ball S.G."/>
            <person name="Gile G.H."/>
            <person name="Hirakawa Y."/>
            <person name="Hopkins J.F."/>
            <person name="Rensing S.A."/>
            <person name="Schmutz J."/>
            <person name="Symeonidi A."/>
            <person name="Elias M."/>
            <person name="Eveleigh R.J."/>
            <person name="Herman E.K."/>
            <person name="Klute M.J."/>
            <person name="Nakayama T."/>
            <person name="Obornik M."/>
            <person name="Reyes-Prieto A."/>
            <person name="Armbrust E.V."/>
            <person name="Aves S.J."/>
            <person name="Beiko R.G."/>
            <person name="Coutinho P."/>
            <person name="Dacks J.B."/>
            <person name="Durnford D.G."/>
            <person name="Fast N.M."/>
            <person name="Green B.R."/>
            <person name="Grisdale C."/>
            <person name="Hempe F."/>
            <person name="Henrissat B."/>
            <person name="Hoppner M.P."/>
            <person name="Ishida K.-I."/>
            <person name="Kim E."/>
            <person name="Koreny L."/>
            <person name="Kroth P.G."/>
            <person name="Liu Y."/>
            <person name="Malik S.-B."/>
            <person name="Maier U.G."/>
            <person name="McRose D."/>
            <person name="Mock T."/>
            <person name="Neilson J.A."/>
            <person name="Onodera N.T."/>
            <person name="Poole A.M."/>
            <person name="Pritham E.J."/>
            <person name="Richards T.A."/>
            <person name="Rocap G."/>
            <person name="Roy S.W."/>
            <person name="Sarai C."/>
            <person name="Schaack S."/>
            <person name="Shirato S."/>
            <person name="Slamovits C.H."/>
            <person name="Spencer D.F."/>
            <person name="Suzuki S."/>
            <person name="Worden A.Z."/>
            <person name="Zauner S."/>
            <person name="Barry K."/>
            <person name="Bell C."/>
            <person name="Bharti A.K."/>
            <person name="Crow J.A."/>
            <person name="Grimwood J."/>
            <person name="Kramer R."/>
            <person name="Lindquist E."/>
            <person name="Lucas S."/>
            <person name="Salamov A."/>
            <person name="McFadden G.I."/>
            <person name="Lane C.E."/>
            <person name="Keeling P.J."/>
            <person name="Gray M.W."/>
            <person name="Grigoriev I.V."/>
            <person name="Archibald J.M."/>
        </authorList>
    </citation>
    <scope>NUCLEOTIDE SEQUENCE</scope>
    <source>
        <strain evidence="3">CCMP2712</strain>
    </source>
</reference>
<proteinExistence type="predicted"/>
<dbReference type="Proteomes" id="UP000011087">
    <property type="component" value="Unassembled WGS sequence"/>
</dbReference>
<dbReference type="HOGENOM" id="CLU_523234_0_0_1"/>
<dbReference type="EnsemblProtists" id="EKX49039">
    <property type="protein sequence ID" value="EKX49039"/>
    <property type="gene ID" value="GUITHDRAFT_136224"/>
</dbReference>
<accession>L1JLJ5</accession>
<dbReference type="AlphaFoldDB" id="L1JLJ5"/>
<dbReference type="OrthoDB" id="5421239at2759"/>
<reference evidence="2" key="3">
    <citation type="submission" date="2015-06" db="UniProtKB">
        <authorList>
            <consortium name="EnsemblProtists"/>
        </authorList>
    </citation>
    <scope>IDENTIFICATION</scope>
</reference>
<dbReference type="PANTHER" id="PTHR35309">
    <property type="match status" value="1"/>
</dbReference>
<dbReference type="PANTHER" id="PTHR35309:SF4">
    <property type="entry name" value="TOCOPHEROL CYCLASE"/>
    <property type="match status" value="1"/>
</dbReference>
<evidence type="ECO:0000313" key="1">
    <source>
        <dbReference type="EMBL" id="EKX49039.1"/>
    </source>
</evidence>
<keyword evidence="3" id="KW-1185">Reference proteome</keyword>
<dbReference type="GO" id="GO:0009976">
    <property type="term" value="F:tocopherol cyclase activity"/>
    <property type="evidence" value="ECO:0007669"/>
    <property type="project" value="InterPro"/>
</dbReference>
<dbReference type="KEGG" id="gtt:GUITHDRAFT_136224"/>
<gene>
    <name evidence="1" type="ORF">GUITHDRAFT_136224</name>
</gene>
<dbReference type="InterPro" id="IPR025893">
    <property type="entry name" value="Tocopherol_cyclase"/>
</dbReference>
<sequence length="521" mass="57913">MQGSHVIQAHGIVPVQLRNNAQSLRQGHVGLRSVQGSAEGPSTRNFEALNRLYSGGAAGKQKAPSLPNALFVFVAVVGIVLDSLLPPSGQTSFMMPLALPRRKPFFDGWFIRITDLAMKTSCSLIVGSMRRSGSESFNEHYVSISFSSPRFGRKGHKPYELQSFHHVSTQEEVSILFDERKMSGFENEIDWRAPAAGRCSSFSWESKECGSMRFLDGGARVEVDMRLRNERNEVIELRAKLRQPKPWGYARVRGERLEIHSRPSLTSRKNEAGPEGWLGRTPLLPCRYFVQSLGSECSYTLRRRCGGMGNSSRVYHLADVCVSGGGFAHVETNYGAAFPSGHEERKVLTGPPQVIGPENRVALLVTGGKFKIGGLTPLTWIVAFRVSNTSFNFRTTDLHQVKARFSCSKRTFSLEAFNPFSPLLLSRSRFHLTALSAGDFVQIEANDANMNQDEQNVWVPTLQGFTNKPGCSESFAATVRVRAWKGRHLQRRNEDAPDFDESLRLAALEFGGEFQQDSSSS</sequence>